<dbReference type="GO" id="GO:0000184">
    <property type="term" value="P:nuclear-transcribed mRNA catabolic process, nonsense-mediated decay"/>
    <property type="evidence" value="ECO:0007669"/>
    <property type="project" value="UniProtKB-KW"/>
</dbReference>
<name>A0A914XEW9_9BILA</name>
<evidence type="ECO:0000256" key="1">
    <source>
        <dbReference type="ARBA" id="ARBA00007712"/>
    </source>
</evidence>
<evidence type="ECO:0000313" key="5">
    <source>
        <dbReference type="WBParaSite" id="PSAMB.scaffold8211size6491.g31106.t1"/>
    </source>
</evidence>
<organism evidence="4 5">
    <name type="scientific">Plectus sambesii</name>
    <dbReference type="NCBI Taxonomy" id="2011161"/>
    <lineage>
        <taxon>Eukaryota</taxon>
        <taxon>Metazoa</taxon>
        <taxon>Ecdysozoa</taxon>
        <taxon>Nematoda</taxon>
        <taxon>Chromadorea</taxon>
        <taxon>Plectida</taxon>
        <taxon>Plectina</taxon>
        <taxon>Plectoidea</taxon>
        <taxon>Plectidae</taxon>
        <taxon>Plectus</taxon>
    </lineage>
</organism>
<proteinExistence type="inferred from homology"/>
<feature type="compositionally biased region" description="Polar residues" evidence="3">
    <location>
        <begin position="85"/>
        <end position="103"/>
    </location>
</feature>
<accession>A0A914XEW9</accession>
<keyword evidence="4" id="KW-1185">Reference proteome</keyword>
<sequence length="501" mass="55633">MADRAFSSRGRGRMQTPSILPSRKTERTQRVIRPTAPGGDASSSWSESQQPVGKPPVILAKPNRASQVIDENDEEWPSIAAASETPPNRSRATSPTKTVQQIEPRSQRAASSSSDQPLAVVTGPPPRAIAVSSRTPEVERRKTTVESSTSSAGVSSGGRDLKAGLRLISENMEWMDFVQDYLQDNNDFTVIGAIGPQGCGKSTVLSMIAGNNTLDMYRQYVFRPASREAVETCRHQTAGIQIYITKTRLMLLDCQALFSTAILDEMLRCEKRYNYEYKTVENYTEIESIQLISFLFQVCHTVLVCVDWFLDLNVIRLIRTSEMLRSTIHQASGEQIQYDPNRPVNLVFIHQRAKFEEFKPETVRKRSETLRNLFKDSQLNICGNVSLGGAGRSSYIDGKMERISYLPLSDMKLRGKTADGLLSNLPIAAPSSSDAGQGFKNIPDYNSLVKDLRELVRALPKPAFALGSVAISEKTWGSYAAKLWDATRKSHIIADYGRSLP</sequence>
<dbReference type="SUPFAM" id="SSF52540">
    <property type="entry name" value="P-loop containing nucleoside triphosphate hydrolases"/>
    <property type="match status" value="1"/>
</dbReference>
<evidence type="ECO:0000256" key="2">
    <source>
        <dbReference type="ARBA" id="ARBA00023161"/>
    </source>
</evidence>
<reference evidence="5" key="1">
    <citation type="submission" date="2022-11" db="UniProtKB">
        <authorList>
            <consortium name="WormBaseParasite"/>
        </authorList>
    </citation>
    <scope>IDENTIFICATION</scope>
</reference>
<comment type="similarity">
    <text evidence="1">Belongs to the SMG9 family.</text>
</comment>
<dbReference type="Pfam" id="PF10220">
    <property type="entry name" value="Smg8_Smg9"/>
    <property type="match status" value="1"/>
</dbReference>
<dbReference type="PANTHER" id="PTHR14270">
    <property type="entry name" value="NONSENSE-MEDIATED MRNA DECAY FACTOR SMG9"/>
    <property type="match status" value="1"/>
</dbReference>
<dbReference type="InterPro" id="IPR039177">
    <property type="entry name" value="SMG9"/>
</dbReference>
<dbReference type="Proteomes" id="UP000887566">
    <property type="component" value="Unplaced"/>
</dbReference>
<dbReference type="AlphaFoldDB" id="A0A914XEW9"/>
<evidence type="ECO:0000313" key="4">
    <source>
        <dbReference type="Proteomes" id="UP000887566"/>
    </source>
</evidence>
<feature type="compositionally biased region" description="Low complexity" evidence="3">
    <location>
        <begin position="145"/>
        <end position="157"/>
    </location>
</feature>
<dbReference type="PANTHER" id="PTHR14270:SF0">
    <property type="entry name" value="NONSENSE-MEDIATED MRNA DECAY FACTOR SMG9"/>
    <property type="match status" value="1"/>
</dbReference>
<feature type="region of interest" description="Disordered" evidence="3">
    <location>
        <begin position="1"/>
        <end position="157"/>
    </location>
</feature>
<keyword evidence="2" id="KW-0866">Nonsense-mediated mRNA decay</keyword>
<dbReference type="InterPro" id="IPR019354">
    <property type="entry name" value="SMG8-like"/>
</dbReference>
<dbReference type="InterPro" id="IPR027417">
    <property type="entry name" value="P-loop_NTPase"/>
</dbReference>
<dbReference type="WBParaSite" id="PSAMB.scaffold8211size6491.g31106.t1">
    <property type="protein sequence ID" value="PSAMB.scaffold8211size6491.g31106.t1"/>
    <property type="gene ID" value="PSAMB.scaffold8211size6491.g31106"/>
</dbReference>
<evidence type="ECO:0000256" key="3">
    <source>
        <dbReference type="SAM" id="MobiDB-lite"/>
    </source>
</evidence>
<protein>
    <submittedName>
        <fullName evidence="5">Protein SMG9</fullName>
    </submittedName>
</protein>
<feature type="compositionally biased region" description="Low complexity" evidence="3">
    <location>
        <begin position="107"/>
        <end position="117"/>
    </location>
</feature>
<feature type="compositionally biased region" description="Polar residues" evidence="3">
    <location>
        <begin position="41"/>
        <end position="51"/>
    </location>
</feature>